<dbReference type="RefSeq" id="XP_075077189.1">
    <property type="nucleotide sequence ID" value="XM_075221088.1"/>
</dbReference>
<name>A0AC58RWT1_TOBAC</name>
<keyword evidence="1" id="KW-1185">Reference proteome</keyword>
<dbReference type="Proteomes" id="UP000790787">
    <property type="component" value="Chromosome 9"/>
</dbReference>
<sequence length="190" mass="22084">MRRFVSQNWAQAANPDLYLHDEGYYMIKFQTIEDLNAVYYSGPYSINNRPIILKPWTPEFDFNTEFPTEIPLWVKFPNLPMNCWSSNSLSRIASVIGTPIFADECTSKQTRISYARMLVEVNVTRELPEAITVLDPNGRQFTQEVIFDWKPEFCQLCQVVGHKCPPPPKAGTQNHAPQERRREPRKVTME</sequence>
<evidence type="ECO:0000313" key="1">
    <source>
        <dbReference type="Proteomes" id="UP000790787"/>
    </source>
</evidence>
<organism evidence="1 2">
    <name type="scientific">Nicotiana tabacum</name>
    <name type="common">Common tobacco</name>
    <dbReference type="NCBI Taxonomy" id="4097"/>
    <lineage>
        <taxon>Eukaryota</taxon>
        <taxon>Viridiplantae</taxon>
        <taxon>Streptophyta</taxon>
        <taxon>Embryophyta</taxon>
        <taxon>Tracheophyta</taxon>
        <taxon>Spermatophyta</taxon>
        <taxon>Magnoliopsida</taxon>
        <taxon>eudicotyledons</taxon>
        <taxon>Gunneridae</taxon>
        <taxon>Pentapetalae</taxon>
        <taxon>asterids</taxon>
        <taxon>lamiids</taxon>
        <taxon>Solanales</taxon>
        <taxon>Solanaceae</taxon>
        <taxon>Nicotianoideae</taxon>
        <taxon>Nicotianeae</taxon>
        <taxon>Nicotiana</taxon>
    </lineage>
</organism>
<gene>
    <name evidence="2" type="primary">LOC142163933</name>
</gene>
<reference evidence="1" key="1">
    <citation type="journal article" date="2014" name="Nat. Commun.">
        <title>The tobacco genome sequence and its comparison with those of tomato and potato.</title>
        <authorList>
            <person name="Sierro N."/>
            <person name="Battey J.N."/>
            <person name="Ouadi S."/>
            <person name="Bakaher N."/>
            <person name="Bovet L."/>
            <person name="Willig A."/>
            <person name="Goepfert S."/>
            <person name="Peitsch M.C."/>
            <person name="Ivanov N.V."/>
        </authorList>
    </citation>
    <scope>NUCLEOTIDE SEQUENCE [LARGE SCALE GENOMIC DNA]</scope>
</reference>
<reference evidence="2" key="2">
    <citation type="submission" date="2025-08" db="UniProtKB">
        <authorList>
            <consortium name="RefSeq"/>
        </authorList>
    </citation>
    <scope>IDENTIFICATION</scope>
    <source>
        <tissue evidence="2">Leaf</tissue>
    </source>
</reference>
<evidence type="ECO:0000313" key="2">
    <source>
        <dbReference type="RefSeq" id="XP_075077189.1"/>
    </source>
</evidence>
<protein>
    <submittedName>
        <fullName evidence="2">Uncharacterized protein LOC142163933</fullName>
    </submittedName>
</protein>
<accession>A0AC58RWT1</accession>
<proteinExistence type="predicted"/>